<gene>
    <name evidence="3" type="ORF">IFR04_009709</name>
</gene>
<feature type="compositionally biased region" description="Polar residues" evidence="1">
    <location>
        <begin position="384"/>
        <end position="393"/>
    </location>
</feature>
<feature type="domain" description="DUF3835" evidence="2">
    <location>
        <begin position="512"/>
        <end position="589"/>
    </location>
</feature>
<feature type="compositionally biased region" description="Polar residues" evidence="1">
    <location>
        <begin position="407"/>
        <end position="417"/>
    </location>
</feature>
<feature type="compositionally biased region" description="Basic and acidic residues" evidence="1">
    <location>
        <begin position="217"/>
        <end position="234"/>
    </location>
</feature>
<feature type="region of interest" description="Disordered" evidence="1">
    <location>
        <begin position="292"/>
        <end position="314"/>
    </location>
</feature>
<sequence>MPQGVKDSFLDLERHRQLLEENIEKLRKSLLHWQIWEAEYEGLKEEILAAKTTPDREELLAIGRDYEGELVTQKELEDILGTKEARSAGQVVNVLDRRIDYVEQNVRTIQRQIETAEGKLAAASIISTPEVRNEEGLPLTEIMEELDEEGNVISSQLSTPGSMKPQLLEALKKAGVKDLPADTGSESVSAKEDQEAPRGTIAEHSNKTPKPTKKGVKFAEDTKPGPEMEKSKTARRLEDIMKIAKQQEAPPSEPPVIPSNEPADDAALRREMLQYGMSEIGAVVAELDLEEGSEWSDDDYDDTSSFDDEDAFGRSTGKLVDDELRQQMLELEERLGVRAMHNVGKDAAEYDIVHEGIGRITINGNENVPPPVDSADKDTDPKADNQSPTTSARKSVRFSDNLDISPAPTTSVFSSSVKKQRTAAPVGDIVERKAPAETIAPAPQKKASRFKSARAAPPTVLNGPLASSSPSTTLPLHPAKSPTPKPFSTSIQFSPAEDTSRTVPTGPEGKVIAPTIIERETTTNMSPAEPDEFDPHLLHQEVATEYHKMRNKMIQKQGGFMKEDESEIVPFTEEEGGPKKVSRFKAARLAKS</sequence>
<reference evidence="3" key="1">
    <citation type="submission" date="2021-02" db="EMBL/GenBank/DDBJ databases">
        <title>Genome sequence Cadophora malorum strain M34.</title>
        <authorList>
            <person name="Stefanovic E."/>
            <person name="Vu D."/>
            <person name="Scully C."/>
            <person name="Dijksterhuis J."/>
            <person name="Roader J."/>
            <person name="Houbraken J."/>
        </authorList>
    </citation>
    <scope>NUCLEOTIDE SEQUENCE</scope>
    <source>
        <strain evidence="3">M34</strain>
    </source>
</reference>
<evidence type="ECO:0000256" key="1">
    <source>
        <dbReference type="SAM" id="MobiDB-lite"/>
    </source>
</evidence>
<dbReference type="AlphaFoldDB" id="A0A8H7TDH4"/>
<comment type="caution">
    <text evidence="3">The sequence shown here is derived from an EMBL/GenBank/DDBJ whole genome shotgun (WGS) entry which is preliminary data.</text>
</comment>
<keyword evidence="4" id="KW-1185">Reference proteome</keyword>
<feature type="region of interest" description="Disordered" evidence="1">
    <location>
        <begin position="361"/>
        <end position="511"/>
    </location>
</feature>
<dbReference type="InterPro" id="IPR024325">
    <property type="entry name" value="DUF3835"/>
</dbReference>
<dbReference type="InterPro" id="IPR052255">
    <property type="entry name" value="RNA_pol_II_subunit5-mediator"/>
</dbReference>
<evidence type="ECO:0000313" key="4">
    <source>
        <dbReference type="Proteomes" id="UP000664132"/>
    </source>
</evidence>
<feature type="compositionally biased region" description="Low complexity" evidence="1">
    <location>
        <begin position="464"/>
        <end position="479"/>
    </location>
</feature>
<feature type="region of interest" description="Disordered" evidence="1">
    <location>
        <begin position="178"/>
        <end position="234"/>
    </location>
</feature>
<protein>
    <recommendedName>
        <fullName evidence="2">DUF3835 domain-containing protein</fullName>
    </recommendedName>
</protein>
<evidence type="ECO:0000259" key="2">
    <source>
        <dbReference type="Pfam" id="PF12927"/>
    </source>
</evidence>
<feature type="compositionally biased region" description="Basic and acidic residues" evidence="1">
    <location>
        <begin position="374"/>
        <end position="383"/>
    </location>
</feature>
<organism evidence="3 4">
    <name type="scientific">Cadophora malorum</name>
    <dbReference type="NCBI Taxonomy" id="108018"/>
    <lineage>
        <taxon>Eukaryota</taxon>
        <taxon>Fungi</taxon>
        <taxon>Dikarya</taxon>
        <taxon>Ascomycota</taxon>
        <taxon>Pezizomycotina</taxon>
        <taxon>Leotiomycetes</taxon>
        <taxon>Helotiales</taxon>
        <taxon>Ploettnerulaceae</taxon>
        <taxon>Cadophora</taxon>
    </lineage>
</organism>
<dbReference type="EMBL" id="JAFJYH010000163">
    <property type="protein sequence ID" value="KAG4417140.1"/>
    <property type="molecule type" value="Genomic_DNA"/>
</dbReference>
<dbReference type="GO" id="GO:0019212">
    <property type="term" value="F:phosphatase inhibitor activity"/>
    <property type="evidence" value="ECO:0007669"/>
    <property type="project" value="TreeGrafter"/>
</dbReference>
<dbReference type="SUPFAM" id="SSF46579">
    <property type="entry name" value="Prefoldin"/>
    <property type="match status" value="1"/>
</dbReference>
<dbReference type="GO" id="GO:0003714">
    <property type="term" value="F:transcription corepressor activity"/>
    <property type="evidence" value="ECO:0007669"/>
    <property type="project" value="TreeGrafter"/>
</dbReference>
<dbReference type="Proteomes" id="UP000664132">
    <property type="component" value="Unassembled WGS sequence"/>
</dbReference>
<accession>A0A8H7TDH4</accession>
<dbReference type="Pfam" id="PF12927">
    <property type="entry name" value="DUF3835"/>
    <property type="match status" value="1"/>
</dbReference>
<evidence type="ECO:0000313" key="3">
    <source>
        <dbReference type="EMBL" id="KAG4417140.1"/>
    </source>
</evidence>
<dbReference type="GO" id="GO:0000122">
    <property type="term" value="P:negative regulation of transcription by RNA polymerase II"/>
    <property type="evidence" value="ECO:0007669"/>
    <property type="project" value="TreeGrafter"/>
</dbReference>
<dbReference type="PANTHER" id="PTHR15111:SF0">
    <property type="entry name" value="UNCONVENTIONAL PREFOLDIN RPB5 INTERACTOR 1"/>
    <property type="match status" value="1"/>
</dbReference>
<feature type="compositionally biased region" description="Acidic residues" evidence="1">
    <location>
        <begin position="292"/>
        <end position="310"/>
    </location>
</feature>
<dbReference type="OrthoDB" id="21413at2759"/>
<dbReference type="Pfam" id="PF13758">
    <property type="entry name" value="Prefoldin_3"/>
    <property type="match status" value="1"/>
</dbReference>
<proteinExistence type="predicted"/>
<name>A0A8H7TDH4_9HELO</name>
<dbReference type="InterPro" id="IPR039553">
    <property type="entry name" value="Prefoldin-like"/>
</dbReference>
<dbReference type="PANTHER" id="PTHR15111">
    <property type="entry name" value="RNA POLYMERASE II SUBUNIT 5-MEDIATING PROTEIN NNX3"/>
    <property type="match status" value="1"/>
</dbReference>
<dbReference type="GO" id="GO:0003682">
    <property type="term" value="F:chromatin binding"/>
    <property type="evidence" value="ECO:0007669"/>
    <property type="project" value="TreeGrafter"/>
</dbReference>